<dbReference type="NCBIfam" id="TIGR00756">
    <property type="entry name" value="PPR"/>
    <property type="match status" value="2"/>
</dbReference>
<evidence type="ECO:0000259" key="12">
    <source>
        <dbReference type="Pfam" id="PF03161"/>
    </source>
</evidence>
<dbReference type="InterPro" id="IPR011990">
    <property type="entry name" value="TPR-like_helical_dom_sf"/>
</dbReference>
<reference evidence="13 14" key="1">
    <citation type="journal article" date="2020" name="Nat. Commun.">
        <title>Genome of Tripterygium wilfordii and identification of cytochrome P450 involved in triptolide biosynthesis.</title>
        <authorList>
            <person name="Tu L."/>
            <person name="Su P."/>
            <person name="Zhang Z."/>
            <person name="Gao L."/>
            <person name="Wang J."/>
            <person name="Hu T."/>
            <person name="Zhou J."/>
            <person name="Zhang Y."/>
            <person name="Zhao Y."/>
            <person name="Liu Y."/>
            <person name="Song Y."/>
            <person name="Tong Y."/>
            <person name="Lu Y."/>
            <person name="Yang J."/>
            <person name="Xu C."/>
            <person name="Jia M."/>
            <person name="Peters R.J."/>
            <person name="Huang L."/>
            <person name="Gao W."/>
        </authorList>
    </citation>
    <scope>NUCLEOTIDE SEQUENCE [LARGE SCALE GENOMIC DNA]</scope>
    <source>
        <strain evidence="14">cv. XIE 37</strain>
        <tissue evidence="13">Leaf</tissue>
    </source>
</reference>
<evidence type="ECO:0000256" key="11">
    <source>
        <dbReference type="SAM" id="MobiDB-lite"/>
    </source>
</evidence>
<dbReference type="InterPro" id="IPR004860">
    <property type="entry name" value="LAGLIDADG_dom"/>
</dbReference>
<dbReference type="PROSITE" id="PS51375">
    <property type="entry name" value="PPR"/>
    <property type="match status" value="1"/>
</dbReference>
<dbReference type="FunFam" id="3.10.28.10:FF:000005">
    <property type="entry name" value="Pentatricopeptide repeat-containing protein At2g15820, chloroplastic"/>
    <property type="match status" value="1"/>
</dbReference>
<evidence type="ECO:0000256" key="3">
    <source>
        <dbReference type="ARBA" id="ARBA00022528"/>
    </source>
</evidence>
<dbReference type="SUPFAM" id="SSF81901">
    <property type="entry name" value="HCP-like"/>
    <property type="match status" value="1"/>
</dbReference>
<dbReference type="FunCoup" id="A0A7J7DY94">
    <property type="interactions" value="2087"/>
</dbReference>
<keyword evidence="7" id="KW-0809">Transit peptide</keyword>
<comment type="subcellular location">
    <subcellularLocation>
        <location evidence="1">Plastid</location>
        <location evidence="1">Chloroplast</location>
    </subcellularLocation>
</comment>
<dbReference type="SUPFAM" id="SSF55608">
    <property type="entry name" value="Homing endonucleases"/>
    <property type="match status" value="1"/>
</dbReference>
<keyword evidence="4" id="KW-0934">Plastid</keyword>
<keyword evidence="8" id="KW-0508">mRNA splicing</keyword>
<evidence type="ECO:0000256" key="4">
    <source>
        <dbReference type="ARBA" id="ARBA00022640"/>
    </source>
</evidence>
<proteinExistence type="inferred from homology"/>
<dbReference type="PANTHER" id="PTHR47539">
    <property type="entry name" value="PENTATRICOPEPTIDE REPEAT-CONTAINING PROTEIN OTP51, CHLOROPLASTIC"/>
    <property type="match status" value="1"/>
</dbReference>
<dbReference type="InterPro" id="IPR002885">
    <property type="entry name" value="PPR_rpt"/>
</dbReference>
<dbReference type="InParanoid" id="A0A7J7DY94"/>
<dbReference type="Pfam" id="PF01535">
    <property type="entry name" value="PPR"/>
    <property type="match status" value="3"/>
</dbReference>
<dbReference type="Proteomes" id="UP000593562">
    <property type="component" value="Unassembled WGS sequence"/>
</dbReference>
<evidence type="ECO:0000256" key="9">
    <source>
        <dbReference type="ARBA" id="ARBA00077892"/>
    </source>
</evidence>
<evidence type="ECO:0000313" key="13">
    <source>
        <dbReference type="EMBL" id="KAF5751231.1"/>
    </source>
</evidence>
<dbReference type="InterPro" id="IPR027434">
    <property type="entry name" value="Homing_endonucl"/>
</dbReference>
<dbReference type="GO" id="GO:0000373">
    <property type="term" value="P:Group II intron splicing"/>
    <property type="evidence" value="ECO:0007669"/>
    <property type="project" value="UniProtKB-ARBA"/>
</dbReference>
<dbReference type="Pfam" id="PF03161">
    <property type="entry name" value="LAGLIDADG_2"/>
    <property type="match status" value="1"/>
</dbReference>
<name>A0A7J7DY94_TRIWF</name>
<feature type="domain" description="Homing endonuclease LAGLIDADG" evidence="12">
    <location>
        <begin position="701"/>
        <end position="866"/>
    </location>
</feature>
<dbReference type="GO" id="GO:0004519">
    <property type="term" value="F:endonuclease activity"/>
    <property type="evidence" value="ECO:0007669"/>
    <property type="project" value="InterPro"/>
</dbReference>
<evidence type="ECO:0000313" key="14">
    <source>
        <dbReference type="Proteomes" id="UP000593562"/>
    </source>
</evidence>
<evidence type="ECO:0000256" key="2">
    <source>
        <dbReference type="ARBA" id="ARBA00007626"/>
    </source>
</evidence>
<dbReference type="InterPro" id="IPR052500">
    <property type="entry name" value="Chloro/Mito_RNA_Process"/>
</dbReference>
<feature type="region of interest" description="Disordered" evidence="11">
    <location>
        <begin position="895"/>
        <end position="919"/>
    </location>
</feature>
<comment type="similarity">
    <text evidence="2">Belongs to the PPR family. P subfamily.</text>
</comment>
<dbReference type="Gene3D" id="1.25.40.10">
    <property type="entry name" value="Tetratricopeptide repeat domain"/>
    <property type="match status" value="2"/>
</dbReference>
<protein>
    <recommendedName>
        <fullName evidence="9">Protein ORGANELLE TRANSCRIPT PROCESSING 51</fullName>
    </recommendedName>
</protein>
<keyword evidence="5" id="KW-0507">mRNA processing</keyword>
<dbReference type="GO" id="GO:0045292">
    <property type="term" value="P:mRNA cis splicing, via spliceosome"/>
    <property type="evidence" value="ECO:0007669"/>
    <property type="project" value="TreeGrafter"/>
</dbReference>
<gene>
    <name evidence="13" type="ORF">HS088_TW02G00241</name>
</gene>
<evidence type="ECO:0000256" key="1">
    <source>
        <dbReference type="ARBA" id="ARBA00004229"/>
    </source>
</evidence>
<dbReference type="Gene3D" id="3.10.28.10">
    <property type="entry name" value="Homing endonucleases"/>
    <property type="match status" value="2"/>
</dbReference>
<organism evidence="13 14">
    <name type="scientific">Tripterygium wilfordii</name>
    <name type="common">Thunder God vine</name>
    <dbReference type="NCBI Taxonomy" id="458696"/>
    <lineage>
        <taxon>Eukaryota</taxon>
        <taxon>Viridiplantae</taxon>
        <taxon>Streptophyta</taxon>
        <taxon>Embryophyta</taxon>
        <taxon>Tracheophyta</taxon>
        <taxon>Spermatophyta</taxon>
        <taxon>Magnoliopsida</taxon>
        <taxon>eudicotyledons</taxon>
        <taxon>Gunneridae</taxon>
        <taxon>Pentapetalae</taxon>
        <taxon>rosids</taxon>
        <taxon>fabids</taxon>
        <taxon>Celastrales</taxon>
        <taxon>Celastraceae</taxon>
        <taxon>Tripterygium</taxon>
    </lineage>
</organism>
<dbReference type="GO" id="GO:0009507">
    <property type="term" value="C:chloroplast"/>
    <property type="evidence" value="ECO:0007669"/>
    <property type="project" value="UniProtKB-SubCell"/>
</dbReference>
<evidence type="ECO:0000256" key="10">
    <source>
        <dbReference type="PROSITE-ProRule" id="PRU00708"/>
    </source>
</evidence>
<keyword evidence="14" id="KW-1185">Reference proteome</keyword>
<keyword evidence="3" id="KW-0150">Chloroplast</keyword>
<comment type="caution">
    <text evidence="13">The sequence shown here is derived from an EMBL/GenBank/DDBJ whole genome shotgun (WGS) entry which is preliminary data.</text>
</comment>
<evidence type="ECO:0000256" key="6">
    <source>
        <dbReference type="ARBA" id="ARBA00022737"/>
    </source>
</evidence>
<dbReference type="FunFam" id="1.25.40.10:FF:000296">
    <property type="entry name" value="Pentatricopeptide repeat-containing protein, chloroplastic"/>
    <property type="match status" value="1"/>
</dbReference>
<dbReference type="PANTHER" id="PTHR47539:SF1">
    <property type="entry name" value="PENTATRICOPEPTIDE REPEAT-CONTAINING PROTEIN OTP51, CHLOROPLASTIC"/>
    <property type="match status" value="1"/>
</dbReference>
<accession>A0A7J7DY94</accession>
<dbReference type="AlphaFoldDB" id="A0A7J7DY94"/>
<evidence type="ECO:0000256" key="8">
    <source>
        <dbReference type="ARBA" id="ARBA00023187"/>
    </source>
</evidence>
<evidence type="ECO:0000256" key="7">
    <source>
        <dbReference type="ARBA" id="ARBA00022946"/>
    </source>
</evidence>
<feature type="repeat" description="PPR" evidence="10">
    <location>
        <begin position="530"/>
        <end position="564"/>
    </location>
</feature>
<keyword evidence="6" id="KW-0677">Repeat</keyword>
<evidence type="ECO:0000256" key="5">
    <source>
        <dbReference type="ARBA" id="ARBA00022664"/>
    </source>
</evidence>
<dbReference type="EMBL" id="JAAARO010000002">
    <property type="protein sequence ID" value="KAF5751231.1"/>
    <property type="molecule type" value="Genomic_DNA"/>
</dbReference>
<dbReference type="GO" id="GO:0048564">
    <property type="term" value="P:photosystem I assembly"/>
    <property type="evidence" value="ECO:0007669"/>
    <property type="project" value="TreeGrafter"/>
</dbReference>
<sequence>MANDESVFDGDDEFFFGEDCLVGLPDYFLGLDSAPDCSHLSSTMLIRIGFFIAKERMREKKRGSRSTFTNFPLPNPRLRLRLRPSGLREMLLRGGATELSLCNSIILIPNTNTKRKLLLPMRASLFSPLSFSFLRSLTLSLSIHCRRNPRSNCLRIVRSLSSSPLSATRPRISSQVSSATAQPSTFVEHEDEDEENWKFSAIREGEEFQFDESGSAGADLKHLQIPALEVKELDELPEEWRRARLAWLCKELPAHKVGTLVRTLNAQRKWLRQEDATYLAVHCMRIRENETSFRVYKWMMQQSWYRFDFALSTKLADYMGKERKFSKCREIFDDIINQGRVPSESTFHILIVAYLSAPVQGSLDEACGIYNRMIQLGGYQPRLSLHNSLFRALLSKPGGTSKLYLKQAEFIFHNLVTSGLEIHRDIYGGLIWLHSYQDAIDKERIAALREEMQQAGIAEGRDVIVSVLRACAKDGDVEEAERSWLDLLRADGAIPMQAFVYKIEVYGKIGKSMKSLEIFREMQKCFGSANVAAYHKIIEVLCQAQEIELAESLMQEFIKTGMKPLVPSFTDLMNMYLNLSLHDKLESTFSQCLRTCQPNRNLYNIYLDSLVKVGHREKSEDIFNQMCSNEAINVNSKSCNIILRGYLSSGDYVKAEKIYDLICQKKYDIDSPLMEKLEYVLSLSRKEVKKPVSMKLSKEQREILVGLLMGGLVIESDEGRKNHMIRFEFDESSGIHSVLKRHLHDQYHEWLHPSCKPSDGSDDIPDRFSTISHSYFGFYADQFWPKGKLQIPKLIHRWLSPQVLAYWYMYGGHRTSSGDILLKLRGNGEGVENIVKTLRAKSLDCRVKRKGKIFWIGFIGSNSAWFWKLTEPYILEDLKEFLKVGGQSLDNNRLEDRDISFDSGSDSDDKGFDDGGDNS</sequence>